<comment type="similarity">
    <text evidence="2">Belongs to the UPF0410 family.</text>
</comment>
<reference evidence="8 9" key="1">
    <citation type="submission" date="2018-05" db="EMBL/GenBank/DDBJ databases">
        <title>Genomic Encyclopedia of Type Strains, Phase IV (KMG-IV): sequencing the most valuable type-strain genomes for metagenomic binning, comparative biology and taxonomic classification.</title>
        <authorList>
            <person name="Goeker M."/>
        </authorList>
    </citation>
    <scope>NUCLEOTIDE SEQUENCE [LARGE SCALE GENOMIC DNA]</scope>
    <source>
        <strain evidence="8 9">DSM 44704</strain>
    </source>
</reference>
<sequence>MGIISMIIIGLIAGAIARLLVPGKENFGWIGTILLGIVGGYVGGTLGSMVFAPHKFTVQPPVNHAFLGAIVGAVILLVIYKFVRARV</sequence>
<evidence type="ECO:0000256" key="4">
    <source>
        <dbReference type="ARBA" id="ARBA00022692"/>
    </source>
</evidence>
<evidence type="ECO:0000256" key="1">
    <source>
        <dbReference type="ARBA" id="ARBA00004651"/>
    </source>
</evidence>
<evidence type="ECO:0000256" key="5">
    <source>
        <dbReference type="ARBA" id="ARBA00022989"/>
    </source>
</evidence>
<comment type="caution">
    <text evidence="8">The sequence shown here is derived from an EMBL/GenBank/DDBJ whole genome shotgun (WGS) entry which is preliminary data.</text>
</comment>
<gene>
    <name evidence="8" type="ORF">DFR70_111115</name>
</gene>
<protein>
    <submittedName>
        <fullName evidence="8">Putative membrane protein YeaQ/YmgE (Transglycosylase-associated protein family)</fullName>
    </submittedName>
</protein>
<accession>A0A318JZ35</accession>
<evidence type="ECO:0000313" key="9">
    <source>
        <dbReference type="Proteomes" id="UP000247569"/>
    </source>
</evidence>
<organism evidence="8 9">
    <name type="scientific">Nocardia tenerifensis</name>
    <dbReference type="NCBI Taxonomy" id="228006"/>
    <lineage>
        <taxon>Bacteria</taxon>
        <taxon>Bacillati</taxon>
        <taxon>Actinomycetota</taxon>
        <taxon>Actinomycetes</taxon>
        <taxon>Mycobacteriales</taxon>
        <taxon>Nocardiaceae</taxon>
        <taxon>Nocardia</taxon>
    </lineage>
</organism>
<evidence type="ECO:0000256" key="2">
    <source>
        <dbReference type="ARBA" id="ARBA00011006"/>
    </source>
</evidence>
<evidence type="ECO:0000256" key="6">
    <source>
        <dbReference type="ARBA" id="ARBA00023136"/>
    </source>
</evidence>
<name>A0A318JZ35_9NOCA</name>
<dbReference type="Proteomes" id="UP000247569">
    <property type="component" value="Unassembled WGS sequence"/>
</dbReference>
<feature type="transmembrane region" description="Helical" evidence="7">
    <location>
        <begin position="33"/>
        <end position="52"/>
    </location>
</feature>
<dbReference type="AlphaFoldDB" id="A0A318JZ35"/>
<dbReference type="PANTHER" id="PTHR33884:SF3">
    <property type="entry name" value="UPF0410 PROTEIN YMGE"/>
    <property type="match status" value="1"/>
</dbReference>
<dbReference type="PANTHER" id="PTHR33884">
    <property type="entry name" value="UPF0410 PROTEIN YMGE"/>
    <property type="match status" value="1"/>
</dbReference>
<evidence type="ECO:0000256" key="3">
    <source>
        <dbReference type="ARBA" id="ARBA00022475"/>
    </source>
</evidence>
<keyword evidence="3" id="KW-1003">Cell membrane</keyword>
<dbReference type="OrthoDB" id="4568405at2"/>
<keyword evidence="6 7" id="KW-0472">Membrane</keyword>
<evidence type="ECO:0000256" key="7">
    <source>
        <dbReference type="SAM" id="Phobius"/>
    </source>
</evidence>
<dbReference type="InterPro" id="IPR007341">
    <property type="entry name" value="Transgly_assoc"/>
</dbReference>
<dbReference type="RefSeq" id="WP_040732662.1">
    <property type="nucleotide sequence ID" value="NZ_QJKF01000011.1"/>
</dbReference>
<keyword evidence="5 7" id="KW-1133">Transmembrane helix</keyword>
<evidence type="ECO:0000313" key="8">
    <source>
        <dbReference type="EMBL" id="PXX59731.1"/>
    </source>
</evidence>
<dbReference type="GO" id="GO:0005886">
    <property type="term" value="C:plasma membrane"/>
    <property type="evidence" value="ECO:0007669"/>
    <property type="project" value="UniProtKB-SubCell"/>
</dbReference>
<feature type="transmembrane region" description="Helical" evidence="7">
    <location>
        <begin position="64"/>
        <end position="83"/>
    </location>
</feature>
<comment type="subcellular location">
    <subcellularLocation>
        <location evidence="1">Cell membrane</location>
        <topology evidence="1">Multi-pass membrane protein</topology>
    </subcellularLocation>
</comment>
<keyword evidence="4 7" id="KW-0812">Transmembrane</keyword>
<keyword evidence="9" id="KW-1185">Reference proteome</keyword>
<dbReference type="Pfam" id="PF04226">
    <property type="entry name" value="Transgly_assoc"/>
    <property type="match status" value="1"/>
</dbReference>
<dbReference type="EMBL" id="QJKF01000011">
    <property type="protein sequence ID" value="PXX59731.1"/>
    <property type="molecule type" value="Genomic_DNA"/>
</dbReference>
<feature type="transmembrane region" description="Helical" evidence="7">
    <location>
        <begin position="6"/>
        <end position="21"/>
    </location>
</feature>
<proteinExistence type="inferred from homology"/>